<reference evidence="3" key="1">
    <citation type="submission" date="2025-08" db="UniProtKB">
        <authorList>
            <consortium name="RefSeq"/>
        </authorList>
    </citation>
    <scope>IDENTIFICATION</scope>
    <source>
        <tissue evidence="3">Whole sample</tissue>
    </source>
</reference>
<evidence type="ECO:0000313" key="2">
    <source>
        <dbReference type="Proteomes" id="UP000694844"/>
    </source>
</evidence>
<dbReference type="RefSeq" id="XP_022302077.1">
    <property type="nucleotide sequence ID" value="XM_022446369.1"/>
</dbReference>
<dbReference type="AlphaFoldDB" id="A0A8B8BFE5"/>
<sequence>MTSSMLFLVLGILCPMVYTSFDSEIRKIVPLCTVIDRYMEKTRCIDPVNMEANEDRTMFEEECRCPVYQSCFIKIIDEISDGNSIVDMATAKKRYICKSKKTLAAEKKTFIEASNHAANG</sequence>
<proteinExistence type="predicted"/>
<keyword evidence="1" id="KW-0732">Signal</keyword>
<evidence type="ECO:0000313" key="3">
    <source>
        <dbReference type="RefSeq" id="XP_022302077.1"/>
    </source>
</evidence>
<feature type="signal peptide" evidence="1">
    <location>
        <begin position="1"/>
        <end position="19"/>
    </location>
</feature>
<name>A0A8B8BFE5_CRAVI</name>
<dbReference type="KEGG" id="cvn:111110040"/>
<organism evidence="2 3">
    <name type="scientific">Crassostrea virginica</name>
    <name type="common">Eastern oyster</name>
    <dbReference type="NCBI Taxonomy" id="6565"/>
    <lineage>
        <taxon>Eukaryota</taxon>
        <taxon>Metazoa</taxon>
        <taxon>Spiralia</taxon>
        <taxon>Lophotrochozoa</taxon>
        <taxon>Mollusca</taxon>
        <taxon>Bivalvia</taxon>
        <taxon>Autobranchia</taxon>
        <taxon>Pteriomorphia</taxon>
        <taxon>Ostreida</taxon>
        <taxon>Ostreoidea</taxon>
        <taxon>Ostreidae</taxon>
        <taxon>Crassostrea</taxon>
    </lineage>
</organism>
<dbReference type="Proteomes" id="UP000694844">
    <property type="component" value="Chromosome 8"/>
</dbReference>
<gene>
    <name evidence="3" type="primary">LOC111110040</name>
</gene>
<feature type="chain" id="PRO_5034988556" evidence="1">
    <location>
        <begin position="20"/>
        <end position="120"/>
    </location>
</feature>
<evidence type="ECO:0000256" key="1">
    <source>
        <dbReference type="SAM" id="SignalP"/>
    </source>
</evidence>
<dbReference type="OrthoDB" id="6121135at2759"/>
<protein>
    <submittedName>
        <fullName evidence="3">Uncharacterized protein LOC111110040</fullName>
    </submittedName>
</protein>
<keyword evidence="2" id="KW-1185">Reference proteome</keyword>
<dbReference type="GeneID" id="111110040"/>
<accession>A0A8B8BFE5</accession>